<dbReference type="Gene3D" id="3.40.50.720">
    <property type="entry name" value="NAD(P)-binding Rossmann-like Domain"/>
    <property type="match status" value="1"/>
</dbReference>
<reference evidence="4" key="1">
    <citation type="submission" date="2019-01" db="EMBL/GenBank/DDBJ databases">
        <title>Gri0909 isolated from a small marine red alga.</title>
        <authorList>
            <person name="Kim J."/>
            <person name="Jeong S.E."/>
            <person name="Jeon C.O."/>
        </authorList>
    </citation>
    <scope>NUCLEOTIDE SEQUENCE [LARGE SCALE GENOMIC DNA]</scope>
    <source>
        <strain evidence="4">Gri0909</strain>
    </source>
</reference>
<dbReference type="PANTHER" id="PTHR43639:SF1">
    <property type="entry name" value="SHORT-CHAIN DEHYDROGENASE_REDUCTASE FAMILY PROTEIN"/>
    <property type="match status" value="1"/>
</dbReference>
<dbReference type="RefSeq" id="WP_127764984.1">
    <property type="nucleotide sequence ID" value="NZ_SADE01000001.1"/>
</dbReference>
<dbReference type="Proteomes" id="UP000287447">
    <property type="component" value="Unassembled WGS sequence"/>
</dbReference>
<evidence type="ECO:0000256" key="2">
    <source>
        <dbReference type="ARBA" id="ARBA00023002"/>
    </source>
</evidence>
<evidence type="ECO:0000313" key="3">
    <source>
        <dbReference type="EMBL" id="RVU39613.1"/>
    </source>
</evidence>
<keyword evidence="2" id="KW-0560">Oxidoreductase</keyword>
<dbReference type="AlphaFoldDB" id="A0A3S2ZCW8"/>
<organism evidence="3 4">
    <name type="scientific">Hwanghaeella grinnelliae</name>
    <dbReference type="NCBI Taxonomy" id="2500179"/>
    <lineage>
        <taxon>Bacteria</taxon>
        <taxon>Pseudomonadati</taxon>
        <taxon>Pseudomonadota</taxon>
        <taxon>Alphaproteobacteria</taxon>
        <taxon>Rhodospirillales</taxon>
        <taxon>Rhodospirillaceae</taxon>
        <taxon>Hwanghaeella</taxon>
    </lineage>
</organism>
<proteinExistence type="inferred from homology"/>
<dbReference type="InterPro" id="IPR036291">
    <property type="entry name" value="NAD(P)-bd_dom_sf"/>
</dbReference>
<protein>
    <submittedName>
        <fullName evidence="3">SDR family oxidoreductase</fullName>
    </submittedName>
</protein>
<dbReference type="EMBL" id="SADE01000001">
    <property type="protein sequence ID" value="RVU39613.1"/>
    <property type="molecule type" value="Genomic_DNA"/>
</dbReference>
<evidence type="ECO:0000313" key="4">
    <source>
        <dbReference type="Proteomes" id="UP000287447"/>
    </source>
</evidence>
<dbReference type="InterPro" id="IPR020904">
    <property type="entry name" value="Sc_DH/Rdtase_CS"/>
</dbReference>
<gene>
    <name evidence="3" type="ORF">EOI86_10415</name>
</gene>
<sequence length="286" mass="31516">MRTSLPQQDLALEGMRDHRFGLSPKAWQRFRGLAALVTGAGTGYGQAIATALAGAGANVILVGRRREKLEETAEKCRENSEPSVDTLVCPTDLCDFNSQLTMLDWVEREMNHPALLVNSAALPCARDIAKPVPLFSYGVEEWEKLMRTNVTAPWFLSREFIARFHDSNPIRIVNMTSRAGWSAKGSVGPYNVSKAALNNLTMSLAEEARMQFPGADIQINALNPWEARTEMNQGSTAKPEEVLPMTLLLLAQPAGGPSGYFFCRDGRHDQFTDTLPYGKDLAAESR</sequence>
<dbReference type="PRINTS" id="PR00081">
    <property type="entry name" value="GDHRDH"/>
</dbReference>
<comment type="caution">
    <text evidence="3">The sequence shown here is derived from an EMBL/GenBank/DDBJ whole genome shotgun (WGS) entry which is preliminary data.</text>
</comment>
<name>A0A3S2ZCW8_9PROT</name>
<comment type="similarity">
    <text evidence="1">Belongs to the short-chain dehydrogenases/reductases (SDR) family.</text>
</comment>
<dbReference type="PROSITE" id="PS00061">
    <property type="entry name" value="ADH_SHORT"/>
    <property type="match status" value="1"/>
</dbReference>
<dbReference type="InterPro" id="IPR002347">
    <property type="entry name" value="SDR_fam"/>
</dbReference>
<evidence type="ECO:0000256" key="1">
    <source>
        <dbReference type="ARBA" id="ARBA00006484"/>
    </source>
</evidence>
<keyword evidence="4" id="KW-1185">Reference proteome</keyword>
<dbReference type="CDD" id="cd05233">
    <property type="entry name" value="SDR_c"/>
    <property type="match status" value="1"/>
</dbReference>
<dbReference type="Pfam" id="PF00106">
    <property type="entry name" value="adh_short"/>
    <property type="match status" value="1"/>
</dbReference>
<dbReference type="OrthoDB" id="9804774at2"/>
<dbReference type="SUPFAM" id="SSF51735">
    <property type="entry name" value="NAD(P)-binding Rossmann-fold domains"/>
    <property type="match status" value="1"/>
</dbReference>
<dbReference type="GO" id="GO:0016491">
    <property type="term" value="F:oxidoreductase activity"/>
    <property type="evidence" value="ECO:0007669"/>
    <property type="project" value="UniProtKB-KW"/>
</dbReference>
<accession>A0A3S2ZCW8</accession>
<dbReference type="PANTHER" id="PTHR43639">
    <property type="entry name" value="OXIDOREDUCTASE, SHORT-CHAIN DEHYDROGENASE/REDUCTASE FAMILY (AFU_ORTHOLOGUE AFUA_5G02870)"/>
    <property type="match status" value="1"/>
</dbReference>